<keyword evidence="8" id="KW-0645">Protease</keyword>
<evidence type="ECO:0000256" key="3">
    <source>
        <dbReference type="ARBA" id="ARBA00004496"/>
    </source>
</evidence>
<proteinExistence type="inferred from homology"/>
<accession>A0A6J6P3H5</accession>
<dbReference type="EC" id="3.4.19.3" evidence="5"/>
<dbReference type="InterPro" id="IPR029762">
    <property type="entry name" value="PGP-I_bact-type"/>
</dbReference>
<evidence type="ECO:0000256" key="5">
    <source>
        <dbReference type="ARBA" id="ARBA00012915"/>
    </source>
</evidence>
<dbReference type="GO" id="GO:0016920">
    <property type="term" value="F:pyroglutamyl-peptidase activity"/>
    <property type="evidence" value="ECO:0007669"/>
    <property type="project" value="UniProtKB-EC"/>
</dbReference>
<evidence type="ECO:0000256" key="11">
    <source>
        <dbReference type="ARBA" id="ARBA00030836"/>
    </source>
</evidence>
<dbReference type="PRINTS" id="PR00706">
    <property type="entry name" value="PYROGLUPTASE"/>
</dbReference>
<keyword evidence="10" id="KW-0788">Thiol protease</keyword>
<evidence type="ECO:0000256" key="10">
    <source>
        <dbReference type="ARBA" id="ARBA00022807"/>
    </source>
</evidence>
<dbReference type="Gene3D" id="3.40.630.20">
    <property type="entry name" value="Peptidase C15, pyroglutamyl peptidase I-like"/>
    <property type="match status" value="1"/>
</dbReference>
<keyword evidence="7" id="KW-0963">Cytoplasm</keyword>
<dbReference type="PANTHER" id="PTHR23402">
    <property type="entry name" value="PROTEASE FAMILY C15 PYROGLUTAMYL-PEPTIDASE I-RELATED"/>
    <property type="match status" value="1"/>
</dbReference>
<evidence type="ECO:0000256" key="7">
    <source>
        <dbReference type="ARBA" id="ARBA00022490"/>
    </source>
</evidence>
<dbReference type="InterPro" id="IPR036440">
    <property type="entry name" value="Peptidase_C15-like_sf"/>
</dbReference>
<dbReference type="GO" id="GO:0005829">
    <property type="term" value="C:cytosol"/>
    <property type="evidence" value="ECO:0007669"/>
    <property type="project" value="InterPro"/>
</dbReference>
<gene>
    <name evidence="13" type="ORF">UFOPK2370_00962</name>
</gene>
<evidence type="ECO:0000256" key="12">
    <source>
        <dbReference type="ARBA" id="ARBA00031559"/>
    </source>
</evidence>
<dbReference type="NCBIfam" id="TIGR00504">
    <property type="entry name" value="pyro_pdase"/>
    <property type="match status" value="1"/>
</dbReference>
<evidence type="ECO:0000256" key="1">
    <source>
        <dbReference type="ARBA" id="ARBA00001770"/>
    </source>
</evidence>
<comment type="subcellular location">
    <subcellularLocation>
        <location evidence="3">Cytoplasm</location>
    </subcellularLocation>
</comment>
<protein>
    <recommendedName>
        <fullName evidence="6">Pyrrolidone-carboxylate peptidase</fullName>
        <ecNumber evidence="5">3.4.19.3</ecNumber>
    </recommendedName>
    <alternativeName>
        <fullName evidence="11">5-oxoprolyl-peptidase</fullName>
    </alternativeName>
    <alternativeName>
        <fullName evidence="12">Pyroglutamyl-peptidase I</fullName>
    </alternativeName>
</protein>
<sequence length="204" mass="21841">MKRVLLTGFEPFAGASLNPSEQIVNALKARQIEGVELHTAVLPVVFTESSELLRHLIKLHNPDVVICLGQAEGRSEVSFERVAINLDDARLADNAGRTVTDQPIVEDGPEAKFTTLPVKEMVAAVRAEGIAAGLSTTAGTFVCNHIFYAMQHALAGTSVLSGFIHVPLMAEQAADFAGLPTMTLDQQVRAIEIAIRVAAEVWSA</sequence>
<reference evidence="13" key="1">
    <citation type="submission" date="2020-05" db="EMBL/GenBank/DDBJ databases">
        <authorList>
            <person name="Chiriac C."/>
            <person name="Salcher M."/>
            <person name="Ghai R."/>
            <person name="Kavagutti S V."/>
        </authorList>
    </citation>
    <scope>NUCLEOTIDE SEQUENCE</scope>
</reference>
<evidence type="ECO:0000256" key="2">
    <source>
        <dbReference type="ARBA" id="ARBA00002280"/>
    </source>
</evidence>
<dbReference type="HAMAP" id="MF_00417">
    <property type="entry name" value="Pyrrolid_peptidase"/>
    <property type="match status" value="1"/>
</dbReference>
<dbReference type="PIRSF" id="PIRSF015592">
    <property type="entry name" value="Prld-crbxl_pptds"/>
    <property type="match status" value="1"/>
</dbReference>
<dbReference type="PANTHER" id="PTHR23402:SF1">
    <property type="entry name" value="PYROGLUTAMYL-PEPTIDASE I"/>
    <property type="match status" value="1"/>
</dbReference>
<evidence type="ECO:0000256" key="9">
    <source>
        <dbReference type="ARBA" id="ARBA00022801"/>
    </source>
</evidence>
<keyword evidence="9" id="KW-0378">Hydrolase</keyword>
<name>A0A6J6P3H5_9ZZZZ</name>
<dbReference type="FunFam" id="3.40.630.20:FF:000001">
    <property type="entry name" value="Pyrrolidone-carboxylate peptidase"/>
    <property type="match status" value="1"/>
</dbReference>
<dbReference type="AlphaFoldDB" id="A0A6J6P3H5"/>
<evidence type="ECO:0000256" key="8">
    <source>
        <dbReference type="ARBA" id="ARBA00022670"/>
    </source>
</evidence>
<comment type="function">
    <text evidence="2">Removes 5-oxoproline from various penultimate amino acid residues except L-proline.</text>
</comment>
<dbReference type="PROSITE" id="PS01334">
    <property type="entry name" value="PYRASE_CYS"/>
    <property type="match status" value="1"/>
</dbReference>
<dbReference type="Pfam" id="PF01470">
    <property type="entry name" value="Peptidase_C15"/>
    <property type="match status" value="1"/>
</dbReference>
<comment type="similarity">
    <text evidence="4">Belongs to the peptidase C15 family.</text>
</comment>
<dbReference type="EMBL" id="CAEZXK010000027">
    <property type="protein sequence ID" value="CAB4691034.1"/>
    <property type="molecule type" value="Genomic_DNA"/>
</dbReference>
<dbReference type="InterPro" id="IPR000816">
    <property type="entry name" value="Peptidase_C15"/>
</dbReference>
<dbReference type="CDD" id="cd00501">
    <property type="entry name" value="Peptidase_C15"/>
    <property type="match status" value="1"/>
</dbReference>
<evidence type="ECO:0000256" key="6">
    <source>
        <dbReference type="ARBA" id="ARBA00019191"/>
    </source>
</evidence>
<dbReference type="SUPFAM" id="SSF53182">
    <property type="entry name" value="Pyrrolidone carboxyl peptidase (pyroglutamate aminopeptidase)"/>
    <property type="match status" value="1"/>
</dbReference>
<comment type="catalytic activity">
    <reaction evidence="1">
        <text>Release of an N-terminal pyroglutamyl group from a polypeptide, the second amino acid generally not being Pro.</text>
        <dbReference type="EC" id="3.4.19.3"/>
    </reaction>
</comment>
<dbReference type="GO" id="GO:0006508">
    <property type="term" value="P:proteolysis"/>
    <property type="evidence" value="ECO:0007669"/>
    <property type="project" value="UniProtKB-KW"/>
</dbReference>
<dbReference type="InterPro" id="IPR033694">
    <property type="entry name" value="PGPEP1_Cys_AS"/>
</dbReference>
<evidence type="ECO:0000313" key="13">
    <source>
        <dbReference type="EMBL" id="CAB4691034.1"/>
    </source>
</evidence>
<dbReference type="NCBIfam" id="NF009676">
    <property type="entry name" value="PRK13197.1"/>
    <property type="match status" value="1"/>
</dbReference>
<dbReference type="InterPro" id="IPR016125">
    <property type="entry name" value="Peptidase_C15-like"/>
</dbReference>
<organism evidence="13">
    <name type="scientific">freshwater metagenome</name>
    <dbReference type="NCBI Taxonomy" id="449393"/>
    <lineage>
        <taxon>unclassified sequences</taxon>
        <taxon>metagenomes</taxon>
        <taxon>ecological metagenomes</taxon>
    </lineage>
</organism>
<evidence type="ECO:0000256" key="4">
    <source>
        <dbReference type="ARBA" id="ARBA00006641"/>
    </source>
</evidence>